<sequence length="808" mass="85803">MSTTTRGAGRALFWRHGTSTPEQNGAGAGQGLALTLLALLGAGFLPAQIWQQPGLAGFALSCAFGLTVLTAYRRRALTGRGALAATAGLGLVMALRFLPVVSPLAEGGLQRMLLGAVLGLGALGLNERLPSLGETRTEPDRSPGFLSFTLGWQAIAVVAIAVLLLELMLFNVPVDISSALHAELIALCILTVRNFTGYALARQDRVGRGSAGTIAALGLGLFTLLPAALKLASVTPGTVPAIVALLASAMMLLLVSVLRTARAAAACAAASCAALGEMTDHVPDIGSSIPELAAIAAFIMVFVALNRFAQWGMGDGLAAAGAGRRFQADEGRWLAVLDLDRRLMSFPLSREADLRDVPFSHLFAHAELPPLMELFRRLNAPASSLPDSGDPTPLTITIPGEAPTLMRARVLSREDGQIWLSLAAEQSDRSLADRLQACEASLVEARSREEHLLAVASHELRTPVAILAMLVEDMKAGSSWDEIGISMESTVRRLTGIMENLRAQTDSQGRGEIFTLAEIGFQILETFSSSAANMRLRLDQSQDSELLLQGAPVRIVVALSKLVHNAIVHSHGTEVTISSFLTPGEGNTATVTWMVRDDGTGIAEAARGRIFEAFRAAGNEGTGDATPGLGLYYARKSIGMIGGKLWLDEAVRPGACFVMTHPVRLLREEPETDEPRQEMTQDSVPYASKSALLVEDNKLVGELTANRLRRLFGTVTWVETGVEALASFRAAQPSIIFVDQLLPGMTGSELVEEIRRISPSVPVVGITASTLGSECERLEAAGANLAVEKPLSFDQTRLIAQQFFGTAD</sequence>
<feature type="domain" description="Histidine kinase" evidence="6">
    <location>
        <begin position="455"/>
        <end position="665"/>
    </location>
</feature>
<gene>
    <name evidence="8" type="ORF">EOW66_06585</name>
</gene>
<dbReference type="EMBL" id="SAVA01000003">
    <property type="protein sequence ID" value="RWR53369.1"/>
    <property type="molecule type" value="Genomic_DNA"/>
</dbReference>
<evidence type="ECO:0000256" key="4">
    <source>
        <dbReference type="PROSITE-ProRule" id="PRU00169"/>
    </source>
</evidence>
<feature type="transmembrane region" description="Helical" evidence="5">
    <location>
        <begin position="182"/>
        <end position="201"/>
    </location>
</feature>
<evidence type="ECO:0000256" key="5">
    <source>
        <dbReference type="SAM" id="Phobius"/>
    </source>
</evidence>
<dbReference type="Gene3D" id="3.30.565.10">
    <property type="entry name" value="Histidine kinase-like ATPase, C-terminal domain"/>
    <property type="match status" value="1"/>
</dbReference>
<keyword evidence="5" id="KW-0812">Transmembrane</keyword>
<comment type="caution">
    <text evidence="8">The sequence shown here is derived from an EMBL/GenBank/DDBJ whole genome shotgun (WGS) entry which is preliminary data.</text>
</comment>
<dbReference type="Proteomes" id="UP000288071">
    <property type="component" value="Unassembled WGS sequence"/>
</dbReference>
<dbReference type="InterPro" id="IPR036890">
    <property type="entry name" value="HATPase_C_sf"/>
</dbReference>
<feature type="transmembrane region" description="Helical" evidence="5">
    <location>
        <begin position="55"/>
        <end position="72"/>
    </location>
</feature>
<dbReference type="InterPro" id="IPR001789">
    <property type="entry name" value="Sig_transdc_resp-reg_receiver"/>
</dbReference>
<dbReference type="RefSeq" id="WP_128155631.1">
    <property type="nucleotide sequence ID" value="NZ_JBHSOM010000009.1"/>
</dbReference>
<feature type="modified residue" description="4-aspartylphosphate" evidence="4">
    <location>
        <position position="739"/>
    </location>
</feature>
<feature type="transmembrane region" description="Helical" evidence="5">
    <location>
        <begin position="213"/>
        <end position="232"/>
    </location>
</feature>
<keyword evidence="3 4" id="KW-0597">Phosphoprotein</keyword>
<comment type="catalytic activity">
    <reaction evidence="1">
        <text>ATP + protein L-histidine = ADP + protein N-phospho-L-histidine.</text>
        <dbReference type="EC" id="2.7.13.3"/>
    </reaction>
</comment>
<protein>
    <recommendedName>
        <fullName evidence="2">histidine kinase</fullName>
        <ecNumber evidence="2">2.7.13.3</ecNumber>
    </recommendedName>
</protein>
<dbReference type="CDD" id="cd00075">
    <property type="entry name" value="HATPase"/>
    <property type="match status" value="1"/>
</dbReference>
<dbReference type="InterPro" id="IPR003661">
    <property type="entry name" value="HisK_dim/P_dom"/>
</dbReference>
<dbReference type="InterPro" id="IPR036097">
    <property type="entry name" value="HisK_dim/P_sf"/>
</dbReference>
<dbReference type="InterPro" id="IPR005467">
    <property type="entry name" value="His_kinase_dom"/>
</dbReference>
<dbReference type="PROSITE" id="PS50109">
    <property type="entry name" value="HIS_KIN"/>
    <property type="match status" value="1"/>
</dbReference>
<evidence type="ECO:0000256" key="3">
    <source>
        <dbReference type="ARBA" id="ARBA00022553"/>
    </source>
</evidence>
<name>A0A443LW29_9RHOB</name>
<reference evidence="9" key="1">
    <citation type="submission" date="2019-01" db="EMBL/GenBank/DDBJ databases">
        <title>Sinorhodobacter populi sp. nov. isolated from the symptomatic bark tissue of Populus euramericana canker.</title>
        <authorList>
            <person name="Li Y."/>
        </authorList>
    </citation>
    <scope>NUCLEOTIDE SEQUENCE [LARGE SCALE GENOMIC DNA]</scope>
    <source>
        <strain evidence="9">CGMCC 1.12963</strain>
    </source>
</reference>
<feature type="transmembrane region" description="Helical" evidence="5">
    <location>
        <begin position="81"/>
        <end position="102"/>
    </location>
</feature>
<evidence type="ECO:0000259" key="6">
    <source>
        <dbReference type="PROSITE" id="PS50109"/>
    </source>
</evidence>
<dbReference type="Pfam" id="PF02518">
    <property type="entry name" value="HATPase_c"/>
    <property type="match status" value="1"/>
</dbReference>
<dbReference type="InterPro" id="IPR003594">
    <property type="entry name" value="HATPase_dom"/>
</dbReference>
<dbReference type="Pfam" id="PF00072">
    <property type="entry name" value="Response_reg"/>
    <property type="match status" value="1"/>
</dbReference>
<dbReference type="PANTHER" id="PTHR43547:SF2">
    <property type="entry name" value="HYBRID SIGNAL TRANSDUCTION HISTIDINE KINASE C"/>
    <property type="match status" value="1"/>
</dbReference>
<dbReference type="Gene3D" id="1.10.287.130">
    <property type="match status" value="1"/>
</dbReference>
<dbReference type="EC" id="2.7.13.3" evidence="2"/>
<reference evidence="8 9" key="2">
    <citation type="submission" date="2019-01" db="EMBL/GenBank/DDBJ databases">
        <title>Sinorhodobacter populi sp. nov. isolated from the symptomatic bark tissue of Populus euramericana canker.</title>
        <authorList>
            <person name="Xu G."/>
        </authorList>
    </citation>
    <scope>NUCLEOTIDE SEQUENCE [LARGE SCALE GENOMIC DNA]</scope>
    <source>
        <strain evidence="8 9">CGMCC 1.12963</strain>
    </source>
</reference>
<keyword evidence="5" id="KW-0472">Membrane</keyword>
<dbReference type="SUPFAM" id="SSF47384">
    <property type="entry name" value="Homodimeric domain of signal transducing histidine kinase"/>
    <property type="match status" value="1"/>
</dbReference>
<evidence type="ECO:0000256" key="1">
    <source>
        <dbReference type="ARBA" id="ARBA00000085"/>
    </source>
</evidence>
<keyword evidence="5" id="KW-1133">Transmembrane helix</keyword>
<dbReference type="SUPFAM" id="SSF55874">
    <property type="entry name" value="ATPase domain of HSP90 chaperone/DNA topoisomerase II/histidine kinase"/>
    <property type="match status" value="1"/>
</dbReference>
<feature type="transmembrane region" description="Helical" evidence="5">
    <location>
        <begin position="238"/>
        <end position="258"/>
    </location>
</feature>
<dbReference type="PROSITE" id="PS50110">
    <property type="entry name" value="RESPONSE_REGULATORY"/>
    <property type="match status" value="1"/>
</dbReference>
<dbReference type="SMART" id="SM00448">
    <property type="entry name" value="REC"/>
    <property type="match status" value="1"/>
</dbReference>
<dbReference type="GO" id="GO:0000155">
    <property type="term" value="F:phosphorelay sensor kinase activity"/>
    <property type="evidence" value="ECO:0007669"/>
    <property type="project" value="InterPro"/>
</dbReference>
<keyword evidence="9" id="KW-1185">Reference proteome</keyword>
<feature type="domain" description="Response regulatory" evidence="7">
    <location>
        <begin position="690"/>
        <end position="804"/>
    </location>
</feature>
<evidence type="ECO:0000259" key="7">
    <source>
        <dbReference type="PROSITE" id="PS50110"/>
    </source>
</evidence>
<proteinExistence type="predicted"/>
<dbReference type="Gene3D" id="3.40.50.2300">
    <property type="match status" value="1"/>
</dbReference>
<dbReference type="InterPro" id="IPR011006">
    <property type="entry name" value="CheY-like_superfamily"/>
</dbReference>
<feature type="transmembrane region" description="Helical" evidence="5">
    <location>
        <begin position="31"/>
        <end position="49"/>
    </location>
</feature>
<dbReference type="CDD" id="cd17546">
    <property type="entry name" value="REC_hyHK_CKI1_RcsC-like"/>
    <property type="match status" value="1"/>
</dbReference>
<evidence type="ECO:0000313" key="8">
    <source>
        <dbReference type="EMBL" id="RWR53369.1"/>
    </source>
</evidence>
<accession>A0A443LW29</accession>
<dbReference type="CDD" id="cd00082">
    <property type="entry name" value="HisKA"/>
    <property type="match status" value="1"/>
</dbReference>
<dbReference type="SMART" id="SM00387">
    <property type="entry name" value="HATPase_c"/>
    <property type="match status" value="1"/>
</dbReference>
<dbReference type="AlphaFoldDB" id="A0A443LW29"/>
<feature type="transmembrane region" description="Helical" evidence="5">
    <location>
        <begin position="108"/>
        <end position="125"/>
    </location>
</feature>
<dbReference type="PANTHER" id="PTHR43547">
    <property type="entry name" value="TWO-COMPONENT HISTIDINE KINASE"/>
    <property type="match status" value="1"/>
</dbReference>
<organism evidence="8 9">
    <name type="scientific">Paenirhodobacter huangdaonensis</name>
    <dbReference type="NCBI Taxonomy" id="2501515"/>
    <lineage>
        <taxon>Bacteria</taxon>
        <taxon>Pseudomonadati</taxon>
        <taxon>Pseudomonadota</taxon>
        <taxon>Alphaproteobacteria</taxon>
        <taxon>Rhodobacterales</taxon>
        <taxon>Rhodobacter group</taxon>
        <taxon>Paenirhodobacter</taxon>
    </lineage>
</organism>
<evidence type="ECO:0000256" key="2">
    <source>
        <dbReference type="ARBA" id="ARBA00012438"/>
    </source>
</evidence>
<evidence type="ECO:0000313" key="9">
    <source>
        <dbReference type="Proteomes" id="UP000288071"/>
    </source>
</evidence>
<dbReference type="SUPFAM" id="SSF52172">
    <property type="entry name" value="CheY-like"/>
    <property type="match status" value="1"/>
</dbReference>
<feature type="transmembrane region" description="Helical" evidence="5">
    <location>
        <begin position="145"/>
        <end position="170"/>
    </location>
</feature>
<feature type="transmembrane region" description="Helical" evidence="5">
    <location>
        <begin position="285"/>
        <end position="305"/>
    </location>
</feature>